<dbReference type="GeneID" id="8658749"/>
<dbReference type="EMBL" id="EU770622">
    <property type="protein sequence ID" value="ACF16359.1"/>
    <property type="molecule type" value="mRNA"/>
</dbReference>
<name>B3VML0_9VIRU</name>
<dbReference type="KEGG" id="vg:8658749"/>
<feature type="compositionally biased region" description="Basic residues" evidence="1">
    <location>
        <begin position="1"/>
        <end position="16"/>
    </location>
</feature>
<feature type="region of interest" description="Disordered" evidence="1">
    <location>
        <begin position="1"/>
        <end position="26"/>
    </location>
</feature>
<dbReference type="GO" id="GO:0019028">
    <property type="term" value="C:viral capsid"/>
    <property type="evidence" value="ECO:0007669"/>
    <property type="project" value="UniProtKB-KW"/>
</dbReference>
<evidence type="ECO:0000313" key="2">
    <source>
        <dbReference type="EMBL" id="ACF16359.1"/>
    </source>
</evidence>
<organism evidence="2 3">
    <name type="scientific">Epirus cherry virus</name>
    <dbReference type="NCBI Taxonomy" id="544686"/>
    <lineage>
        <taxon>Viruses</taxon>
        <taxon>Riboviria</taxon>
        <taxon>Orthornavirae</taxon>
        <taxon>Lenarviricota</taxon>
        <taxon>Miaviricetes</taxon>
        <taxon>Ourlivirales</taxon>
        <taxon>Botourmiaviridae</taxon>
        <taxon>Ourmiavirus</taxon>
        <taxon>Ourmiavirus pruni</taxon>
    </lineage>
</organism>
<keyword evidence="2" id="KW-0946">Virion</keyword>
<dbReference type="Proteomes" id="UP000201290">
    <property type="component" value="Genome"/>
</dbReference>
<reference evidence="2 3" key="1">
    <citation type="journal article" date="2009" name="J. Gen. Virol.">
        <title>Molecular characterization of the plant virus genus Ourmiavirus and evidence of inter-kingdom reassortment of viral genome segments as its possible route of origin.</title>
        <authorList>
            <person name="Rastgou M."/>
            <person name="Habibi M.K."/>
            <person name="Izadpanah K."/>
            <person name="Masenga V."/>
            <person name="Milne R.G."/>
            <person name="Wolf Y.I."/>
            <person name="Koonin E.V."/>
            <person name="Turina M."/>
        </authorList>
    </citation>
    <scope>NUCLEOTIDE SEQUENCE [LARGE SCALE GENOMIC DNA]</scope>
    <source>
        <strain evidence="2">VE450</strain>
    </source>
</reference>
<sequence>MVNRRRGIRVRRRNRRQGTNQQAPIPRISGVRSYDVEVFRDFTFLNRRNGCAVGQLGPGTGVTQISGLIIPDTAISWNIKTMSLNPINLVPSTVGGQFLISLVPGPALSGRVLADLQAIQTGSLMSSPSTLRIFPARPIPGQPWRGSLIQREITRSNDSRVVNPGDRWGGFAIVSDSRLLSGLADDAPVWFARLS</sequence>
<accession>B3VML0</accession>
<evidence type="ECO:0000313" key="3">
    <source>
        <dbReference type="Proteomes" id="UP000201290"/>
    </source>
</evidence>
<evidence type="ECO:0000256" key="1">
    <source>
        <dbReference type="SAM" id="MobiDB-lite"/>
    </source>
</evidence>
<dbReference type="RefSeq" id="YP_002019756.1">
    <property type="nucleotide sequence ID" value="NC_011067.1"/>
</dbReference>
<dbReference type="Pfam" id="PF25652">
    <property type="entry name" value="Ourmia_CP"/>
    <property type="match status" value="1"/>
</dbReference>
<keyword evidence="2" id="KW-0167">Capsid protein</keyword>
<proteinExistence type="evidence at transcript level"/>
<protein>
    <submittedName>
        <fullName evidence="2">Coat protein</fullName>
    </submittedName>
</protein>
<keyword evidence="3" id="KW-1185">Reference proteome</keyword>
<dbReference type="InterPro" id="IPR057914">
    <property type="entry name" value="Ourmia_CP"/>
</dbReference>